<evidence type="ECO:0000256" key="6">
    <source>
        <dbReference type="ARBA" id="ARBA00022989"/>
    </source>
</evidence>
<dbReference type="AlphaFoldDB" id="A0A0K9NPK2"/>
<feature type="transmembrane region" description="Helical" evidence="12">
    <location>
        <begin position="454"/>
        <end position="483"/>
    </location>
</feature>
<dbReference type="SMART" id="SM00382">
    <property type="entry name" value="AAA"/>
    <property type="match status" value="1"/>
</dbReference>
<dbReference type="STRING" id="29655.A0A0K9NPK2"/>
<feature type="domain" description="ABC transporter" evidence="13">
    <location>
        <begin position="28"/>
        <end position="288"/>
    </location>
</feature>
<feature type="transmembrane region" description="Helical" evidence="12">
    <location>
        <begin position="379"/>
        <end position="400"/>
    </location>
</feature>
<keyword evidence="5" id="KW-0067">ATP-binding</keyword>
<evidence type="ECO:0000313" key="15">
    <source>
        <dbReference type="Proteomes" id="UP000036987"/>
    </source>
</evidence>
<evidence type="ECO:0000256" key="3">
    <source>
        <dbReference type="ARBA" id="ARBA00022692"/>
    </source>
</evidence>
<dbReference type="GO" id="GO:0140359">
    <property type="term" value="F:ABC-type transporter activity"/>
    <property type="evidence" value="ECO:0007669"/>
    <property type="project" value="InterPro"/>
</dbReference>
<dbReference type="InterPro" id="IPR027417">
    <property type="entry name" value="P-loop_NTPase"/>
</dbReference>
<dbReference type="GO" id="GO:0005524">
    <property type="term" value="F:ATP binding"/>
    <property type="evidence" value="ECO:0007669"/>
    <property type="project" value="UniProtKB-KW"/>
</dbReference>
<dbReference type="FunFam" id="3.40.50.300:FF:000530">
    <property type="entry name" value="ABC transporter G family member 6"/>
    <property type="match status" value="1"/>
</dbReference>
<dbReference type="GO" id="GO:0042626">
    <property type="term" value="F:ATPase-coupled transmembrane transporter activity"/>
    <property type="evidence" value="ECO:0000318"/>
    <property type="project" value="GO_Central"/>
</dbReference>
<dbReference type="PANTHER" id="PTHR48041:SF11">
    <property type="entry name" value="ABC TRANSPORTER G FAMILY MEMBER 16"/>
    <property type="match status" value="1"/>
</dbReference>
<dbReference type="OMA" id="KWNCLFI"/>
<evidence type="ECO:0000256" key="7">
    <source>
        <dbReference type="ARBA" id="ARBA00023136"/>
    </source>
</evidence>
<keyword evidence="2" id="KW-0813">Transport</keyword>
<dbReference type="PANTHER" id="PTHR48041">
    <property type="entry name" value="ABC TRANSPORTER G FAMILY MEMBER 28"/>
    <property type="match status" value="1"/>
</dbReference>
<evidence type="ECO:0000256" key="1">
    <source>
        <dbReference type="ARBA" id="ARBA00004141"/>
    </source>
</evidence>
<evidence type="ECO:0000256" key="5">
    <source>
        <dbReference type="ARBA" id="ARBA00022840"/>
    </source>
</evidence>
<dbReference type="PROSITE" id="PS50893">
    <property type="entry name" value="ABC_TRANSPORTER_2"/>
    <property type="match status" value="1"/>
</dbReference>
<reference evidence="15" key="1">
    <citation type="journal article" date="2016" name="Nature">
        <title>The genome of the seagrass Zostera marina reveals angiosperm adaptation to the sea.</title>
        <authorList>
            <person name="Olsen J.L."/>
            <person name="Rouze P."/>
            <person name="Verhelst B."/>
            <person name="Lin Y.-C."/>
            <person name="Bayer T."/>
            <person name="Collen J."/>
            <person name="Dattolo E."/>
            <person name="De Paoli E."/>
            <person name="Dittami S."/>
            <person name="Maumus F."/>
            <person name="Michel G."/>
            <person name="Kersting A."/>
            <person name="Lauritano C."/>
            <person name="Lohaus R."/>
            <person name="Toepel M."/>
            <person name="Tonon T."/>
            <person name="Vanneste K."/>
            <person name="Amirebrahimi M."/>
            <person name="Brakel J."/>
            <person name="Bostroem C."/>
            <person name="Chovatia M."/>
            <person name="Grimwood J."/>
            <person name="Jenkins J.W."/>
            <person name="Jueterbock A."/>
            <person name="Mraz A."/>
            <person name="Stam W.T."/>
            <person name="Tice H."/>
            <person name="Bornberg-Bauer E."/>
            <person name="Green P.J."/>
            <person name="Pearson G.A."/>
            <person name="Procaccini G."/>
            <person name="Duarte C.M."/>
            <person name="Schmutz J."/>
            <person name="Reusch T.B.H."/>
            <person name="Van de Peer Y."/>
        </authorList>
    </citation>
    <scope>NUCLEOTIDE SEQUENCE [LARGE SCALE GENOMIC DNA]</scope>
    <source>
        <strain evidence="15">cv. Finnish</strain>
    </source>
</reference>
<feature type="transmembrane region" description="Helical" evidence="12">
    <location>
        <begin position="639"/>
        <end position="661"/>
    </location>
</feature>
<keyword evidence="7 12" id="KW-0472">Membrane</keyword>
<dbReference type="InterPro" id="IPR050352">
    <property type="entry name" value="ABCG_transporters"/>
</dbReference>
<feature type="region of interest" description="Disordered" evidence="11">
    <location>
        <begin position="1"/>
        <end position="22"/>
    </location>
</feature>
<organism evidence="14 15">
    <name type="scientific">Zostera marina</name>
    <name type="common">Eelgrass</name>
    <dbReference type="NCBI Taxonomy" id="29655"/>
    <lineage>
        <taxon>Eukaryota</taxon>
        <taxon>Viridiplantae</taxon>
        <taxon>Streptophyta</taxon>
        <taxon>Embryophyta</taxon>
        <taxon>Tracheophyta</taxon>
        <taxon>Spermatophyta</taxon>
        <taxon>Magnoliopsida</taxon>
        <taxon>Liliopsida</taxon>
        <taxon>Zosteraceae</taxon>
        <taxon>Zostera</taxon>
    </lineage>
</organism>
<protein>
    <recommendedName>
        <fullName evidence="9">ABC transporter G family member 5</fullName>
    </recommendedName>
    <alternativeName>
        <fullName evidence="10">White-brown complex homolog protein 5</fullName>
    </alternativeName>
</protein>
<dbReference type="InterPro" id="IPR017871">
    <property type="entry name" value="ABC_transporter-like_CS"/>
</dbReference>
<dbReference type="EMBL" id="LFYR01001997">
    <property type="protein sequence ID" value="KMZ57915.1"/>
    <property type="molecule type" value="Genomic_DNA"/>
</dbReference>
<accession>A0A0K9NPK2</accession>
<dbReference type="InterPro" id="IPR003593">
    <property type="entry name" value="AAA+_ATPase"/>
</dbReference>
<proteinExistence type="predicted"/>
<dbReference type="Pfam" id="PF00005">
    <property type="entry name" value="ABC_tran"/>
    <property type="match status" value="1"/>
</dbReference>
<feature type="transmembrane region" description="Helical" evidence="12">
    <location>
        <begin position="412"/>
        <end position="433"/>
    </location>
</feature>
<dbReference type="InterPro" id="IPR013525">
    <property type="entry name" value="ABC2_TM"/>
</dbReference>
<comment type="subcellular location">
    <subcellularLocation>
        <location evidence="1">Membrane</location>
        <topology evidence="1">Multi-pass membrane protein</topology>
    </subcellularLocation>
</comment>
<evidence type="ECO:0000256" key="10">
    <source>
        <dbReference type="ARBA" id="ARBA00076780"/>
    </source>
</evidence>
<evidence type="ECO:0000256" key="11">
    <source>
        <dbReference type="SAM" id="MobiDB-lite"/>
    </source>
</evidence>
<dbReference type="Pfam" id="PF01061">
    <property type="entry name" value="ABC2_membrane"/>
    <property type="match status" value="1"/>
</dbReference>
<feature type="compositionally biased region" description="Low complexity" evidence="11">
    <location>
        <begin position="10"/>
        <end position="22"/>
    </location>
</feature>
<dbReference type="InterPro" id="IPR003439">
    <property type="entry name" value="ABC_transporter-like_ATP-bd"/>
</dbReference>
<evidence type="ECO:0000256" key="8">
    <source>
        <dbReference type="ARBA" id="ARBA00057315"/>
    </source>
</evidence>
<dbReference type="PROSITE" id="PS00211">
    <property type="entry name" value="ABC_TRANSPORTER_1"/>
    <property type="match status" value="1"/>
</dbReference>
<keyword evidence="3 12" id="KW-0812">Transmembrane</keyword>
<dbReference type="Gene3D" id="3.40.50.300">
    <property type="entry name" value="P-loop containing nucleotide triphosphate hydrolases"/>
    <property type="match status" value="1"/>
</dbReference>
<evidence type="ECO:0000313" key="14">
    <source>
        <dbReference type="EMBL" id="KMZ57915.1"/>
    </source>
</evidence>
<dbReference type="Proteomes" id="UP000036987">
    <property type="component" value="Unassembled WGS sequence"/>
</dbReference>
<feature type="transmembrane region" description="Helical" evidence="12">
    <location>
        <begin position="489"/>
        <end position="510"/>
    </location>
</feature>
<feature type="transmembrane region" description="Helical" evidence="12">
    <location>
        <begin position="517"/>
        <end position="539"/>
    </location>
</feature>
<sequence>MSSSSDHAIDVQTVDQDQDQNQNQPFVLRFTNLTYSVSTAVDSVFSSRKPESKSLGGGMKKTLLNAVSGEGRKGEIVAVLGASGSGKSTLIDALAGRISRESLQGSITLNGEQLHGRMLKVISAYVMQDDLLFPMLTVEETLMFAADFRLPSSLSKVEKKARVQTLIDQLGLGNARNTIIGDEGHRGVSGGERRRVSIGVGIVHDPIILFLDEPMSGLDSTSAFMVVNVLQKIARAGSIVMMSIHQPSSRILGLLDHLIFLSRGNCVFTGTPDDLQPFFSDFGYPIPENENRTEFALDLIRGLEVAIPPGTNRLVEHNNSWKSTTVADSEEQSGMNSTLKDAISETIGRGKLASNPFWYEMGVLTRRAYKNTKRTPELFAARLATVMVTGIILATVYWKLDMTPEGSQERLGFFAFAMSVTFYTCSDTLPVFLQERYIFMRETSYNAYRRSSYVLSNSMVAIPFLVVLSLAFATTTFFAIGLYGGATGFGFYFLITLASFWAGSSFVTFLSGVVSNVMLGYTVVVAVLAYFLLLSGFFISRDRIPNYWIWLHYISLVKYPYEAVLHNEFDFAGRCFARGIEVFQNTAVGGASEKMKVALLGDMASTLGIGEITANTCLITGPDILRQQDITQLGKWECLLVTVAFGIFFRILFYCALLLGARNKRK</sequence>
<evidence type="ECO:0000256" key="4">
    <source>
        <dbReference type="ARBA" id="ARBA00022741"/>
    </source>
</evidence>
<name>A0A0K9NPK2_ZOSMR</name>
<comment type="function">
    <text evidence="8">Essential transporter for growth and development under abiotic stress. Mediates shoot branching by promoting the outgrowth of lateral shoots. Required for salt tolerance via Na/K homeostasis, at least partly by regulating SKC1/OsHKT1;5. Necessary for hypodermal suberization of roots, which contributes to formation of the apoplastic barrier.</text>
</comment>
<keyword evidence="6 12" id="KW-1133">Transmembrane helix</keyword>
<keyword evidence="15" id="KW-1185">Reference proteome</keyword>
<evidence type="ECO:0000259" key="13">
    <source>
        <dbReference type="PROSITE" id="PS50893"/>
    </source>
</evidence>
<evidence type="ECO:0000256" key="2">
    <source>
        <dbReference type="ARBA" id="ARBA00022448"/>
    </source>
</evidence>
<keyword evidence="4" id="KW-0547">Nucleotide-binding</keyword>
<gene>
    <name evidence="14" type="ORF">ZOSMA_80G00050</name>
</gene>
<dbReference type="SUPFAM" id="SSF52540">
    <property type="entry name" value="P-loop containing nucleoside triphosphate hydrolases"/>
    <property type="match status" value="1"/>
</dbReference>
<dbReference type="OrthoDB" id="66620at2759"/>
<evidence type="ECO:0000256" key="12">
    <source>
        <dbReference type="SAM" id="Phobius"/>
    </source>
</evidence>
<comment type="caution">
    <text evidence="14">The sequence shown here is derived from an EMBL/GenBank/DDBJ whole genome shotgun (WGS) entry which is preliminary data.</text>
</comment>
<evidence type="ECO:0000256" key="9">
    <source>
        <dbReference type="ARBA" id="ARBA00068969"/>
    </source>
</evidence>
<dbReference type="GO" id="GO:0016887">
    <property type="term" value="F:ATP hydrolysis activity"/>
    <property type="evidence" value="ECO:0007669"/>
    <property type="project" value="InterPro"/>
</dbReference>
<dbReference type="GO" id="GO:0016020">
    <property type="term" value="C:membrane"/>
    <property type="evidence" value="ECO:0000318"/>
    <property type="project" value="GO_Central"/>
</dbReference>
<dbReference type="GO" id="GO:0055085">
    <property type="term" value="P:transmembrane transport"/>
    <property type="evidence" value="ECO:0000318"/>
    <property type="project" value="GO_Central"/>
</dbReference>